<evidence type="ECO:0000259" key="3">
    <source>
        <dbReference type="PROSITE" id="PS50234"/>
    </source>
</evidence>
<dbReference type="EMBL" id="CP155447">
    <property type="protein sequence ID" value="XBH02917.1"/>
    <property type="molecule type" value="Genomic_DNA"/>
</dbReference>
<dbReference type="SUPFAM" id="SSF53300">
    <property type="entry name" value="vWA-like"/>
    <property type="match status" value="1"/>
</dbReference>
<evidence type="ECO:0000313" key="4">
    <source>
        <dbReference type="EMBL" id="XBH02917.1"/>
    </source>
</evidence>
<protein>
    <submittedName>
        <fullName evidence="4">VWA domain-containing protein</fullName>
    </submittedName>
</protein>
<evidence type="ECO:0000256" key="1">
    <source>
        <dbReference type="SAM" id="MobiDB-lite"/>
    </source>
</evidence>
<dbReference type="CDD" id="cd00198">
    <property type="entry name" value="vWFA"/>
    <property type="match status" value="1"/>
</dbReference>
<keyword evidence="2" id="KW-1133">Transmembrane helix</keyword>
<dbReference type="Gene3D" id="3.40.50.410">
    <property type="entry name" value="von Willebrand factor, type A domain"/>
    <property type="match status" value="1"/>
</dbReference>
<reference evidence="4" key="1">
    <citation type="submission" date="2024-05" db="EMBL/GenBank/DDBJ databases">
        <title>Planctomycetes of the genus Singulisphaera possess chitinolytic capabilities.</title>
        <authorList>
            <person name="Ivanova A."/>
        </authorList>
    </citation>
    <scope>NUCLEOTIDE SEQUENCE</scope>
    <source>
        <strain evidence="4">Ch08T</strain>
    </source>
</reference>
<dbReference type="RefSeq" id="WP_406695658.1">
    <property type="nucleotide sequence ID" value="NZ_CP155447.1"/>
</dbReference>
<accession>A0AAU7CBS0</accession>
<evidence type="ECO:0000256" key="2">
    <source>
        <dbReference type="SAM" id="Phobius"/>
    </source>
</evidence>
<feature type="transmembrane region" description="Helical" evidence="2">
    <location>
        <begin position="46"/>
        <end position="71"/>
    </location>
</feature>
<keyword evidence="2" id="KW-0472">Membrane</keyword>
<dbReference type="InterPro" id="IPR002035">
    <property type="entry name" value="VWF_A"/>
</dbReference>
<dbReference type="InterPro" id="IPR036465">
    <property type="entry name" value="vWFA_dom_sf"/>
</dbReference>
<dbReference type="PROSITE" id="PS50234">
    <property type="entry name" value="VWFA"/>
    <property type="match status" value="1"/>
</dbReference>
<name>A0AAU7CBS0_9BACT</name>
<feature type="domain" description="VWFA" evidence="3">
    <location>
        <begin position="1126"/>
        <end position="1336"/>
    </location>
</feature>
<feature type="region of interest" description="Disordered" evidence="1">
    <location>
        <begin position="1"/>
        <end position="37"/>
    </location>
</feature>
<feature type="compositionally biased region" description="Basic and acidic residues" evidence="1">
    <location>
        <begin position="11"/>
        <end position="24"/>
    </location>
</feature>
<sequence>MSSQRSASSGDDWRRTGASSERRASGPKWRRQLEARSPRRVRRTRALKVAGASLALGILGGLLIWVSTWLWPPKPASLVLVGAGYEQNLAIPHNAYGRKSLQMLADQAVPANAPSAWGSGRLRLEHGPLTLTGDTRWDSGLTQFEGRTLVLFLALHGGSDQDGAYLLTDDADARPIARNRLRLTAVLDRLAQLPSAMNKVLILDATQIQSDWTLGMIHNDFARKLAALEPRVLAIPRLVVLSASDVDQRSWSCDSLGQTIFAATLIEGLQGAAANKDSRIDAEALFLHVTRQVERWVGINLQERQTPVLIPAGETGKKRARAIELCGAAGLSAPRAQSRDHELESDKGLTAWRDFQRLREVIPSPTIHLPHKWRLYKETLIRHDELLRAGAVVEAGELALDLNQLVLELGRPLTLDLSSIQGTLTMGVIEGQEGAGAESLRHPFEKLWEASSGNEVKLWQQLQATAGRTLNDLRWGLLDLLIQRVADDPAHLLDRGVRLARVLVDPTSPPPVEVQELIMMARDIPRENLANPGLSERVSQAIRVRRLAEQSALLPADPTDRGRHPYVSHVLPWVRTRVDEADELRRQGLDLLFASDPSEWDRCGDLLQRAERIYQDVQDDAGQVRDAYGIRDEVLEALPDYSLWLGRIRPYGQRVRNVRLDELEASVTTLWDSTHALVATLEKGDPRSIRHPLDGDSPSTDLVSLTASVRGLFQKVGADFDSYVRAIEESDLGILWPEIRIAISVPFDDLRMRQRLMASLARIERRFLVKDNNGKFDSAPAITEASNRSRVIQRGQIQGLMALGVLGQNQFDSTGSTSAEQYGRVRGQLARLQDDPSWSETLRGIGTQIGECSLQMPVAIDRAMAEGLSAADPRDRTVIEVADRLWRQLDGALPILSTANPSKTYRSILLRDILLWQAGRTLADHWYSEDPALEPYFRTAGLRFVDDARQLDPRPLALRTSAKAAQTALERPGQFGFQGPARLVLTSEKRIEVEYRLQPDPSLPASSGYPVVWFDPGRELQSLVPEAGRRIAQAIGPKPEAPILCTFASARLNESEASPPPTPRVEHSTCGAYGLFRGQRFSLETAIDLHLVPEQVVGRHPVPVGASLSVRAQDAVLERLGTSSGAIAIVLDCSGSMGPAAGQAWGPSTKYREATQALRQVLQGLTKGTVVSVWVFGQAVGFEKTVKDAERTITRIQDPMTWDPGDPGQLKQLMDRVEYPALEPWNESPIVRTMLRARDDLRNVPGFKTLLVLTDGMDNRYEEDTFANPHKTPIPVAIRALFKDSGIEVNIVGYKVVSPEAERARAQFRVIEELPIPGKFYEVNDAAHLAGVLGKAMGRRLRYWVEEEDNVLVPGTPSEGLTTSRVGANDRWFAPALAPGGFKLVIDPLRRQTRNIALNNGDLLIVQLDPARVGVDFRRIEFSREDFSWKPATEKNGWRLAVLQNQLLGTSSLQMLCTLEKAFSRFETSLSVVRPREVWYELEPLGNGEVPFSMRWSNRSGYPAAAWTLDVSRWPSSPGTPSPARPILRCWWNPDQDTPASAGLDRGPDFDLDTGRAANPVPVEGDHVTVESVRVEDHRVEISHGAWEIKSCLVVRLGHSPGKPIAVRPVGLVPAGSEQRFYTSAAKTTALFWPVTRDEAGAMLTGLKLFSVNTFKAQAERRGFSTEIRDLPIPRPDDVPPQEVPIQEVGVSVMPFE</sequence>
<gene>
    <name evidence="4" type="ORF">V5E97_32100</name>
</gene>
<proteinExistence type="predicted"/>
<organism evidence="4">
    <name type="scientific">Singulisphaera sp. Ch08</name>
    <dbReference type="NCBI Taxonomy" id="3120278"/>
    <lineage>
        <taxon>Bacteria</taxon>
        <taxon>Pseudomonadati</taxon>
        <taxon>Planctomycetota</taxon>
        <taxon>Planctomycetia</taxon>
        <taxon>Isosphaerales</taxon>
        <taxon>Isosphaeraceae</taxon>
        <taxon>Singulisphaera</taxon>
    </lineage>
</organism>
<keyword evidence="2" id="KW-0812">Transmembrane</keyword>